<accession>A0A1L9V7Y3</accession>
<dbReference type="GeneID" id="34463901"/>
<keyword evidence="1" id="KW-1133">Transmembrane helix</keyword>
<gene>
    <name evidence="2" type="ORF">ASPGLDRAFT_51940</name>
</gene>
<evidence type="ECO:0000256" key="1">
    <source>
        <dbReference type="SAM" id="Phobius"/>
    </source>
</evidence>
<feature type="transmembrane region" description="Helical" evidence="1">
    <location>
        <begin position="29"/>
        <end position="49"/>
    </location>
</feature>
<dbReference type="AlphaFoldDB" id="A0A1L9V7Y3"/>
<keyword evidence="3" id="KW-1185">Reference proteome</keyword>
<evidence type="ECO:0000313" key="3">
    <source>
        <dbReference type="Proteomes" id="UP000184300"/>
    </source>
</evidence>
<dbReference type="RefSeq" id="XP_022396724.1">
    <property type="nucleotide sequence ID" value="XM_022547640.1"/>
</dbReference>
<protein>
    <submittedName>
        <fullName evidence="2">Uncharacterized protein</fullName>
    </submittedName>
</protein>
<dbReference type="EMBL" id="KV878913">
    <property type="protein sequence ID" value="OJJ80026.1"/>
    <property type="molecule type" value="Genomic_DNA"/>
</dbReference>
<organism evidence="2 3">
    <name type="scientific">Aspergillus glaucus CBS 516.65</name>
    <dbReference type="NCBI Taxonomy" id="1160497"/>
    <lineage>
        <taxon>Eukaryota</taxon>
        <taxon>Fungi</taxon>
        <taxon>Dikarya</taxon>
        <taxon>Ascomycota</taxon>
        <taxon>Pezizomycotina</taxon>
        <taxon>Eurotiomycetes</taxon>
        <taxon>Eurotiomycetidae</taxon>
        <taxon>Eurotiales</taxon>
        <taxon>Aspergillaceae</taxon>
        <taxon>Aspergillus</taxon>
        <taxon>Aspergillus subgen. Aspergillus</taxon>
    </lineage>
</organism>
<reference evidence="3" key="1">
    <citation type="journal article" date="2017" name="Genome Biol.">
        <title>Comparative genomics reveals high biological diversity and specific adaptations in the industrially and medically important fungal genus Aspergillus.</title>
        <authorList>
            <person name="de Vries R.P."/>
            <person name="Riley R."/>
            <person name="Wiebenga A."/>
            <person name="Aguilar-Osorio G."/>
            <person name="Amillis S."/>
            <person name="Uchima C.A."/>
            <person name="Anderluh G."/>
            <person name="Asadollahi M."/>
            <person name="Askin M."/>
            <person name="Barry K."/>
            <person name="Battaglia E."/>
            <person name="Bayram O."/>
            <person name="Benocci T."/>
            <person name="Braus-Stromeyer S.A."/>
            <person name="Caldana C."/>
            <person name="Canovas D."/>
            <person name="Cerqueira G.C."/>
            <person name="Chen F."/>
            <person name="Chen W."/>
            <person name="Choi C."/>
            <person name="Clum A."/>
            <person name="Dos Santos R.A."/>
            <person name="Damasio A.R."/>
            <person name="Diallinas G."/>
            <person name="Emri T."/>
            <person name="Fekete E."/>
            <person name="Flipphi M."/>
            <person name="Freyberg S."/>
            <person name="Gallo A."/>
            <person name="Gournas C."/>
            <person name="Habgood R."/>
            <person name="Hainaut M."/>
            <person name="Harispe M.L."/>
            <person name="Henrissat B."/>
            <person name="Hilden K.S."/>
            <person name="Hope R."/>
            <person name="Hossain A."/>
            <person name="Karabika E."/>
            <person name="Karaffa L."/>
            <person name="Karanyi Z."/>
            <person name="Krasevec N."/>
            <person name="Kuo A."/>
            <person name="Kusch H."/>
            <person name="LaButti K."/>
            <person name="Lagendijk E.L."/>
            <person name="Lapidus A."/>
            <person name="Levasseur A."/>
            <person name="Lindquist E."/>
            <person name="Lipzen A."/>
            <person name="Logrieco A.F."/>
            <person name="MacCabe A."/>
            <person name="Maekelae M.R."/>
            <person name="Malavazi I."/>
            <person name="Melin P."/>
            <person name="Meyer V."/>
            <person name="Mielnichuk N."/>
            <person name="Miskei M."/>
            <person name="Molnar A.P."/>
            <person name="Mule G."/>
            <person name="Ngan C.Y."/>
            <person name="Orejas M."/>
            <person name="Orosz E."/>
            <person name="Ouedraogo J.P."/>
            <person name="Overkamp K.M."/>
            <person name="Park H.-S."/>
            <person name="Perrone G."/>
            <person name="Piumi F."/>
            <person name="Punt P.J."/>
            <person name="Ram A.F."/>
            <person name="Ramon A."/>
            <person name="Rauscher S."/>
            <person name="Record E."/>
            <person name="Riano-Pachon D.M."/>
            <person name="Robert V."/>
            <person name="Roehrig J."/>
            <person name="Ruller R."/>
            <person name="Salamov A."/>
            <person name="Salih N.S."/>
            <person name="Samson R.A."/>
            <person name="Sandor E."/>
            <person name="Sanguinetti M."/>
            <person name="Schuetze T."/>
            <person name="Sepcic K."/>
            <person name="Shelest E."/>
            <person name="Sherlock G."/>
            <person name="Sophianopoulou V."/>
            <person name="Squina F.M."/>
            <person name="Sun H."/>
            <person name="Susca A."/>
            <person name="Todd R.B."/>
            <person name="Tsang A."/>
            <person name="Unkles S.E."/>
            <person name="van de Wiele N."/>
            <person name="van Rossen-Uffink D."/>
            <person name="Oliveira J.V."/>
            <person name="Vesth T.C."/>
            <person name="Visser J."/>
            <person name="Yu J.-H."/>
            <person name="Zhou M."/>
            <person name="Andersen M.R."/>
            <person name="Archer D.B."/>
            <person name="Baker S.E."/>
            <person name="Benoit I."/>
            <person name="Brakhage A.A."/>
            <person name="Braus G.H."/>
            <person name="Fischer R."/>
            <person name="Frisvad J.C."/>
            <person name="Goldman G.H."/>
            <person name="Houbraken J."/>
            <person name="Oakley B."/>
            <person name="Pocsi I."/>
            <person name="Scazzocchio C."/>
            <person name="Seiboth B."/>
            <person name="vanKuyk P.A."/>
            <person name="Wortman J."/>
            <person name="Dyer P.S."/>
            <person name="Grigoriev I.V."/>
        </authorList>
    </citation>
    <scope>NUCLEOTIDE SEQUENCE [LARGE SCALE GENOMIC DNA]</scope>
    <source>
        <strain evidence="3">CBS 516.65</strain>
    </source>
</reference>
<sequence>MWHGVLDRQRRIHGDLACHKWGFQTASTLFLSLMGTIGLIILQTSHLLFHIDIKQEDTKDTRRLPLYPVKLS</sequence>
<dbReference type="Proteomes" id="UP000184300">
    <property type="component" value="Unassembled WGS sequence"/>
</dbReference>
<proteinExistence type="predicted"/>
<dbReference type="VEuPathDB" id="FungiDB:ASPGLDRAFT_51940"/>
<name>A0A1L9V7Y3_ASPGL</name>
<keyword evidence="1" id="KW-0812">Transmembrane</keyword>
<evidence type="ECO:0000313" key="2">
    <source>
        <dbReference type="EMBL" id="OJJ80026.1"/>
    </source>
</evidence>
<keyword evidence="1" id="KW-0472">Membrane</keyword>